<dbReference type="PROSITE" id="PS50901">
    <property type="entry name" value="FTSK"/>
    <property type="match status" value="1"/>
</dbReference>
<keyword evidence="6" id="KW-1185">Reference proteome</keyword>
<evidence type="ECO:0000313" key="5">
    <source>
        <dbReference type="EMBL" id="ROO90896.1"/>
    </source>
</evidence>
<dbReference type="GO" id="GO:0003677">
    <property type="term" value="F:DNA binding"/>
    <property type="evidence" value="ECO:0007669"/>
    <property type="project" value="InterPro"/>
</dbReference>
<dbReference type="EMBL" id="RJKE01000001">
    <property type="protein sequence ID" value="ROO90896.1"/>
    <property type="molecule type" value="Genomic_DNA"/>
</dbReference>
<keyword evidence="1 3" id="KW-0547">Nucleotide-binding</keyword>
<feature type="domain" description="FtsK" evidence="4">
    <location>
        <begin position="182"/>
        <end position="369"/>
    </location>
</feature>
<evidence type="ECO:0000259" key="4">
    <source>
        <dbReference type="PROSITE" id="PS50901"/>
    </source>
</evidence>
<dbReference type="InterPro" id="IPR002543">
    <property type="entry name" value="FtsK_dom"/>
</dbReference>
<dbReference type="PANTHER" id="PTHR22683">
    <property type="entry name" value="SPORULATION PROTEIN RELATED"/>
    <property type="match status" value="1"/>
</dbReference>
<protein>
    <submittedName>
        <fullName evidence="5">S-DNA-T family DNA segregation ATPase FtsK/SpoIIIE</fullName>
    </submittedName>
</protein>
<dbReference type="Gene3D" id="3.40.50.300">
    <property type="entry name" value="P-loop containing nucleotide triphosphate hydrolases"/>
    <property type="match status" value="1"/>
</dbReference>
<dbReference type="InterPro" id="IPR050206">
    <property type="entry name" value="FtsK/SpoIIIE/SftA"/>
</dbReference>
<name>A0A3N1DBP8_9ACTN</name>
<accession>A0A3N1DBP8</accession>
<dbReference type="GO" id="GO:0005524">
    <property type="term" value="F:ATP binding"/>
    <property type="evidence" value="ECO:0007669"/>
    <property type="project" value="UniProtKB-UniRule"/>
</dbReference>
<comment type="caution">
    <text evidence="5">The sequence shown here is derived from an EMBL/GenBank/DDBJ whole genome shotgun (WGS) entry which is preliminary data.</text>
</comment>
<reference evidence="5 6" key="1">
    <citation type="submission" date="2018-11" db="EMBL/GenBank/DDBJ databases">
        <title>Sequencing the genomes of 1000 actinobacteria strains.</title>
        <authorList>
            <person name="Klenk H.-P."/>
        </authorList>
    </citation>
    <scope>NUCLEOTIDE SEQUENCE [LARGE SCALE GENOMIC DNA]</scope>
    <source>
        <strain evidence="5 6">DSM 44254</strain>
    </source>
</reference>
<evidence type="ECO:0000256" key="3">
    <source>
        <dbReference type="PROSITE-ProRule" id="PRU00289"/>
    </source>
</evidence>
<dbReference type="OrthoDB" id="5168624at2"/>
<evidence type="ECO:0000313" key="6">
    <source>
        <dbReference type="Proteomes" id="UP000272400"/>
    </source>
</evidence>
<dbReference type="Proteomes" id="UP000272400">
    <property type="component" value="Unassembled WGS sequence"/>
</dbReference>
<dbReference type="Pfam" id="PF01580">
    <property type="entry name" value="FtsK_SpoIIIE"/>
    <property type="match status" value="2"/>
</dbReference>
<proteinExistence type="predicted"/>
<gene>
    <name evidence="5" type="ORF">EDD29_8637</name>
</gene>
<sequence length="455" mass="48889">MAAENVLVLVVLVAAAAGAAAWRRLAPGSFWFCVGFPVRWAWVFATWPKVAAGCKLSRKRNRLRWSLEVVPLVSTSASTSYTQRRKVRTVAVDKAPRFGLPRPTSLGWRVGVRLHDGQVPADYQAAAERLAHAWGVHSVRVLPDKPGRVVLVVNRVDPLTDVTASPETGELLTVRPGMLETGMPWIMDLKVMPHWLNAGATQSGKSTLVNAIIRGLAPQPIALVGFDLKGGVELTPYAPRLSALATTRAGSVRLLDGLVSILEDRMTLCRTAGARNVWQLPEEIRPVPVVVLVDEVAELFLMADKSEKDEVAKTATGLLRVAQLGRAFAVYLIVSGQRIGSDLGPGVTALRSQLSGRVCHRVNDPETANMTLGDLDPAALDAARAIPAETPGVAIVAGQDGTWSRARTVLITEDEAEHAAKTFAHLTPAWSDLIRSLTGPRATVDDPAVHPPRAA</sequence>
<dbReference type="SUPFAM" id="SSF52540">
    <property type="entry name" value="P-loop containing nucleoside triphosphate hydrolases"/>
    <property type="match status" value="1"/>
</dbReference>
<evidence type="ECO:0000256" key="1">
    <source>
        <dbReference type="ARBA" id="ARBA00022741"/>
    </source>
</evidence>
<organism evidence="5 6">
    <name type="scientific">Actinocorallia herbida</name>
    <dbReference type="NCBI Taxonomy" id="58109"/>
    <lineage>
        <taxon>Bacteria</taxon>
        <taxon>Bacillati</taxon>
        <taxon>Actinomycetota</taxon>
        <taxon>Actinomycetes</taxon>
        <taxon>Streptosporangiales</taxon>
        <taxon>Thermomonosporaceae</taxon>
        <taxon>Actinocorallia</taxon>
    </lineage>
</organism>
<feature type="binding site" evidence="3">
    <location>
        <begin position="199"/>
        <end position="206"/>
    </location>
    <ligand>
        <name>ATP</name>
        <dbReference type="ChEBI" id="CHEBI:30616"/>
    </ligand>
</feature>
<evidence type="ECO:0000256" key="2">
    <source>
        <dbReference type="ARBA" id="ARBA00022840"/>
    </source>
</evidence>
<dbReference type="RefSeq" id="WP_123669789.1">
    <property type="nucleotide sequence ID" value="NZ_RJKE01000001.1"/>
</dbReference>
<keyword evidence="2 3" id="KW-0067">ATP-binding</keyword>
<dbReference type="AlphaFoldDB" id="A0A3N1DBP8"/>
<dbReference type="PANTHER" id="PTHR22683:SF41">
    <property type="entry name" value="DNA TRANSLOCASE FTSK"/>
    <property type="match status" value="1"/>
</dbReference>
<dbReference type="InterPro" id="IPR027417">
    <property type="entry name" value="P-loop_NTPase"/>
</dbReference>